<comment type="caution">
    <text evidence="4">The sequence shown here is derived from an EMBL/GenBank/DDBJ whole genome shotgun (WGS) entry which is preliminary data.</text>
</comment>
<dbReference type="Pfam" id="PF00076">
    <property type="entry name" value="RRM_1"/>
    <property type="match status" value="1"/>
</dbReference>
<dbReference type="CDD" id="cd00590">
    <property type="entry name" value="RRM_SF"/>
    <property type="match status" value="1"/>
</dbReference>
<reference evidence="4" key="1">
    <citation type="submission" date="2019-09" db="EMBL/GenBank/DDBJ databases">
        <title>Draft genome information of white flower Hibiscus syriacus.</title>
        <authorList>
            <person name="Kim Y.-M."/>
        </authorList>
    </citation>
    <scope>NUCLEOTIDE SEQUENCE [LARGE SCALE GENOMIC DNA]</scope>
    <source>
        <strain evidence="4">YM2019G1</strain>
    </source>
</reference>
<accession>A0A6A3CXZ2</accession>
<evidence type="ECO:0000313" key="5">
    <source>
        <dbReference type="Proteomes" id="UP000436088"/>
    </source>
</evidence>
<dbReference type="Gene3D" id="3.30.70.330">
    <property type="match status" value="1"/>
</dbReference>
<keyword evidence="5" id="KW-1185">Reference proteome</keyword>
<sequence>MNSLSNRSPRVGSFPIGATWSVFIDNLSRRVSRGTLRELFNHHGKVTKVFIPLFNKRPRYSEYTFAFVHFASQDYQLNPITKLNNNLIDGKRLFVGITKYPNVKSQKVPVGINVMEEGVPMDFCSVNLYGVPLISWNDSAFTSLANKWGNLICIQDETKNKYDLTVAKLLLKTSLSMRSLDVSNDKDEGNFSEDIWEEISPNNEEADDQNPMENLGN</sequence>
<dbReference type="SMART" id="SM00360">
    <property type="entry name" value="RRM"/>
    <property type="match status" value="1"/>
</dbReference>
<dbReference type="SUPFAM" id="SSF54928">
    <property type="entry name" value="RNA-binding domain, RBD"/>
    <property type="match status" value="1"/>
</dbReference>
<dbReference type="InterPro" id="IPR000504">
    <property type="entry name" value="RRM_dom"/>
</dbReference>
<dbReference type="Proteomes" id="UP000436088">
    <property type="component" value="Unassembled WGS sequence"/>
</dbReference>
<feature type="region of interest" description="Disordered" evidence="2">
    <location>
        <begin position="183"/>
        <end position="217"/>
    </location>
</feature>
<dbReference type="InterPro" id="IPR012677">
    <property type="entry name" value="Nucleotide-bd_a/b_plait_sf"/>
</dbReference>
<gene>
    <name evidence="4" type="ORF">F3Y22_tig00002338pilonHSYRG00231</name>
</gene>
<dbReference type="PROSITE" id="PS50102">
    <property type="entry name" value="RRM"/>
    <property type="match status" value="1"/>
</dbReference>
<dbReference type="AlphaFoldDB" id="A0A6A3CXZ2"/>
<evidence type="ECO:0000256" key="2">
    <source>
        <dbReference type="SAM" id="MobiDB-lite"/>
    </source>
</evidence>
<protein>
    <recommendedName>
        <fullName evidence="3">RRM domain-containing protein</fullName>
    </recommendedName>
</protein>
<organism evidence="4 5">
    <name type="scientific">Hibiscus syriacus</name>
    <name type="common">Rose of Sharon</name>
    <dbReference type="NCBI Taxonomy" id="106335"/>
    <lineage>
        <taxon>Eukaryota</taxon>
        <taxon>Viridiplantae</taxon>
        <taxon>Streptophyta</taxon>
        <taxon>Embryophyta</taxon>
        <taxon>Tracheophyta</taxon>
        <taxon>Spermatophyta</taxon>
        <taxon>Magnoliopsida</taxon>
        <taxon>eudicotyledons</taxon>
        <taxon>Gunneridae</taxon>
        <taxon>Pentapetalae</taxon>
        <taxon>rosids</taxon>
        <taxon>malvids</taxon>
        <taxon>Malvales</taxon>
        <taxon>Malvaceae</taxon>
        <taxon>Malvoideae</taxon>
        <taxon>Hibiscus</taxon>
    </lineage>
</organism>
<dbReference type="InterPro" id="IPR035979">
    <property type="entry name" value="RBD_domain_sf"/>
</dbReference>
<feature type="domain" description="RRM" evidence="3">
    <location>
        <begin position="20"/>
        <end position="100"/>
    </location>
</feature>
<name>A0A6A3CXZ2_HIBSY</name>
<dbReference type="EMBL" id="VEPZ02000175">
    <property type="protein sequence ID" value="KAE8731959.1"/>
    <property type="molecule type" value="Genomic_DNA"/>
</dbReference>
<dbReference type="GO" id="GO:0003723">
    <property type="term" value="F:RNA binding"/>
    <property type="evidence" value="ECO:0007669"/>
    <property type="project" value="UniProtKB-UniRule"/>
</dbReference>
<evidence type="ECO:0000259" key="3">
    <source>
        <dbReference type="PROSITE" id="PS50102"/>
    </source>
</evidence>
<evidence type="ECO:0000256" key="1">
    <source>
        <dbReference type="PROSITE-ProRule" id="PRU00176"/>
    </source>
</evidence>
<keyword evidence="1" id="KW-0694">RNA-binding</keyword>
<proteinExistence type="predicted"/>
<evidence type="ECO:0000313" key="4">
    <source>
        <dbReference type="EMBL" id="KAE8731959.1"/>
    </source>
</evidence>